<dbReference type="STRING" id="1265819.PGRAN_06461"/>
<dbReference type="EMBL" id="AODD01000006">
    <property type="protein sequence ID" value="EUJ23978.1"/>
    <property type="molecule type" value="Genomic_DNA"/>
</dbReference>
<evidence type="ECO:0000313" key="1">
    <source>
        <dbReference type="EMBL" id="EUJ23978.1"/>
    </source>
</evidence>
<accession>W7BUH4</accession>
<gene>
    <name evidence="1" type="ORF">PGRAN_06461</name>
</gene>
<protein>
    <submittedName>
        <fullName evidence="1">Uncharacterized protein</fullName>
    </submittedName>
</protein>
<dbReference type="AlphaFoldDB" id="W7BUH4"/>
<proteinExistence type="predicted"/>
<dbReference type="Proteomes" id="UP000019253">
    <property type="component" value="Unassembled WGS sequence"/>
</dbReference>
<comment type="caution">
    <text evidence="1">The sequence shown here is derived from an EMBL/GenBank/DDBJ whole genome shotgun (WGS) entry which is preliminary data.</text>
</comment>
<reference evidence="1 2" key="1">
    <citation type="journal article" date="2014" name="Int. J. Syst. Evol. Microbiol.">
        <title>Listeria floridensis sp. nov., Listeria aquatica sp. nov., Listeria cornellensis sp. nov., Listeria riparia sp. nov. and Listeria grandensis sp. nov., from agricultural and natural environments.</title>
        <authorList>
            <person name="den Bakker H.C."/>
            <person name="Warchocki S."/>
            <person name="Wright E.M."/>
            <person name="Allred A.F."/>
            <person name="Ahlstrom C."/>
            <person name="Manuel C.S."/>
            <person name="Stasiewicz M.J."/>
            <person name="Burrell A."/>
            <person name="Roof S."/>
            <person name="Strawn L."/>
            <person name="Fortes E.D."/>
            <person name="Nightingale K.K."/>
            <person name="Kephart D."/>
            <person name="Wiedmann M."/>
        </authorList>
    </citation>
    <scope>NUCLEOTIDE SEQUENCE [LARGE SCALE GENOMIC DNA]</scope>
    <source>
        <strain evidence="2">FSL F6-971</strain>
    </source>
</reference>
<dbReference type="PATRIC" id="fig|1265819.5.peg.1294"/>
<keyword evidence="2" id="KW-1185">Reference proteome</keyword>
<organism evidence="1 2">
    <name type="scientific">Listeria grandensis FSL F6-0971</name>
    <dbReference type="NCBI Taxonomy" id="1265819"/>
    <lineage>
        <taxon>Bacteria</taxon>
        <taxon>Bacillati</taxon>
        <taxon>Bacillota</taxon>
        <taxon>Bacilli</taxon>
        <taxon>Bacillales</taxon>
        <taxon>Listeriaceae</taxon>
        <taxon>Listeria</taxon>
    </lineage>
</organism>
<sequence length="86" mass="9998">MNEKLRKPVSPEKTWSGLHKNPLLVFMEGVKVSRGWLPKLDPMKSRNGPFSSEKNWSGRNKKPILLFMEGVKFSRSWPLKLDQMKS</sequence>
<evidence type="ECO:0000313" key="2">
    <source>
        <dbReference type="Proteomes" id="UP000019253"/>
    </source>
</evidence>
<name>W7BUH4_9LIST</name>